<evidence type="ECO:0000256" key="1">
    <source>
        <dbReference type="SAM" id="MobiDB-lite"/>
    </source>
</evidence>
<dbReference type="OrthoDB" id="5598852at2759"/>
<feature type="region of interest" description="Disordered" evidence="1">
    <location>
        <begin position="394"/>
        <end position="430"/>
    </location>
</feature>
<feature type="domain" description="Aminoglycoside phosphotransferase" evidence="2">
    <location>
        <begin position="116"/>
        <end position="256"/>
    </location>
</feature>
<accession>J3NRM9</accession>
<dbReference type="EMBL" id="GL385396">
    <property type="protein sequence ID" value="EJT78835.1"/>
    <property type="molecule type" value="Genomic_DNA"/>
</dbReference>
<dbReference type="InterPro" id="IPR011009">
    <property type="entry name" value="Kinase-like_dom_sf"/>
</dbReference>
<reference evidence="3" key="2">
    <citation type="submission" date="2010-07" db="EMBL/GenBank/DDBJ databases">
        <authorList>
            <consortium name="The Broad Institute Genome Sequencing Platform"/>
            <consortium name="Broad Institute Genome Sequencing Center for Infectious Disease"/>
            <person name="Ma L.-J."/>
            <person name="Dead R."/>
            <person name="Young S."/>
            <person name="Zeng Q."/>
            <person name="Koehrsen M."/>
            <person name="Alvarado L."/>
            <person name="Berlin A."/>
            <person name="Chapman S.B."/>
            <person name="Chen Z."/>
            <person name="Freedman E."/>
            <person name="Gellesch M."/>
            <person name="Goldberg J."/>
            <person name="Griggs A."/>
            <person name="Gujja S."/>
            <person name="Heilman E.R."/>
            <person name="Heiman D."/>
            <person name="Hepburn T."/>
            <person name="Howarth C."/>
            <person name="Jen D."/>
            <person name="Larson L."/>
            <person name="Mehta T."/>
            <person name="Neiman D."/>
            <person name="Pearson M."/>
            <person name="Roberts A."/>
            <person name="Saif S."/>
            <person name="Shea T."/>
            <person name="Shenoy N."/>
            <person name="Sisk P."/>
            <person name="Stolte C."/>
            <person name="Sykes S."/>
            <person name="Walk T."/>
            <person name="White J."/>
            <person name="Yandava C."/>
            <person name="Haas B."/>
            <person name="Nusbaum C."/>
            <person name="Birren B."/>
        </authorList>
    </citation>
    <scope>NUCLEOTIDE SEQUENCE</scope>
    <source>
        <strain evidence="3">R3-111a-1</strain>
    </source>
</reference>
<dbReference type="Proteomes" id="UP000006039">
    <property type="component" value="Unassembled WGS sequence"/>
</dbReference>
<reference evidence="4" key="5">
    <citation type="submission" date="2018-04" db="UniProtKB">
        <authorList>
            <consortium name="EnsemblFungi"/>
        </authorList>
    </citation>
    <scope>IDENTIFICATION</scope>
    <source>
        <strain evidence="4">R3-111a-1</strain>
    </source>
</reference>
<evidence type="ECO:0000313" key="5">
    <source>
        <dbReference type="Proteomes" id="UP000006039"/>
    </source>
</evidence>
<reference evidence="5" key="1">
    <citation type="submission" date="2010-07" db="EMBL/GenBank/DDBJ databases">
        <title>The genome sequence of Gaeumannomyces graminis var. tritici strain R3-111a-1.</title>
        <authorList>
            <consortium name="The Broad Institute Genome Sequencing Platform"/>
            <person name="Ma L.-J."/>
            <person name="Dead R."/>
            <person name="Young S."/>
            <person name="Zeng Q."/>
            <person name="Koehrsen M."/>
            <person name="Alvarado L."/>
            <person name="Berlin A."/>
            <person name="Chapman S.B."/>
            <person name="Chen Z."/>
            <person name="Freedman E."/>
            <person name="Gellesch M."/>
            <person name="Goldberg J."/>
            <person name="Griggs A."/>
            <person name="Gujja S."/>
            <person name="Heilman E.R."/>
            <person name="Heiman D."/>
            <person name="Hepburn T."/>
            <person name="Howarth C."/>
            <person name="Jen D."/>
            <person name="Larson L."/>
            <person name="Mehta T."/>
            <person name="Neiman D."/>
            <person name="Pearson M."/>
            <person name="Roberts A."/>
            <person name="Saif S."/>
            <person name="Shea T."/>
            <person name="Shenoy N."/>
            <person name="Sisk P."/>
            <person name="Stolte C."/>
            <person name="Sykes S."/>
            <person name="Walk T."/>
            <person name="White J."/>
            <person name="Yandava C."/>
            <person name="Haas B."/>
            <person name="Nusbaum C."/>
            <person name="Birren B."/>
        </authorList>
    </citation>
    <scope>NUCLEOTIDE SEQUENCE [LARGE SCALE GENOMIC DNA]</scope>
    <source>
        <strain evidence="5">R3-111a-1</strain>
    </source>
</reference>
<dbReference type="SUPFAM" id="SSF56112">
    <property type="entry name" value="Protein kinase-like (PK-like)"/>
    <property type="match status" value="1"/>
</dbReference>
<protein>
    <recommendedName>
        <fullName evidence="2">Aminoglycoside phosphotransferase domain-containing protein</fullName>
    </recommendedName>
</protein>
<reference evidence="3" key="3">
    <citation type="submission" date="2010-09" db="EMBL/GenBank/DDBJ databases">
        <title>Annotation of Gaeumannomyces graminis var. tritici R3-111a-1.</title>
        <authorList>
            <consortium name="The Broad Institute Genome Sequencing Platform"/>
            <person name="Ma L.-J."/>
            <person name="Dead R."/>
            <person name="Young S.K."/>
            <person name="Zeng Q."/>
            <person name="Gargeya S."/>
            <person name="Fitzgerald M."/>
            <person name="Haas B."/>
            <person name="Abouelleil A."/>
            <person name="Alvarado L."/>
            <person name="Arachchi H.M."/>
            <person name="Berlin A."/>
            <person name="Brown A."/>
            <person name="Chapman S.B."/>
            <person name="Chen Z."/>
            <person name="Dunbar C."/>
            <person name="Freedman E."/>
            <person name="Gearin G."/>
            <person name="Gellesch M."/>
            <person name="Goldberg J."/>
            <person name="Griggs A."/>
            <person name="Gujja S."/>
            <person name="Heiman D."/>
            <person name="Howarth C."/>
            <person name="Larson L."/>
            <person name="Lui A."/>
            <person name="MacDonald P.J.P."/>
            <person name="Mehta T."/>
            <person name="Montmayeur A."/>
            <person name="Murphy C."/>
            <person name="Neiman D."/>
            <person name="Pearson M."/>
            <person name="Priest M."/>
            <person name="Roberts A."/>
            <person name="Saif S."/>
            <person name="Shea T."/>
            <person name="Shenoy N."/>
            <person name="Sisk P."/>
            <person name="Stolte C."/>
            <person name="Sykes S."/>
            <person name="Yandava C."/>
            <person name="Wortman J."/>
            <person name="Nusbaum C."/>
            <person name="Birren B."/>
        </authorList>
    </citation>
    <scope>NUCLEOTIDE SEQUENCE</scope>
    <source>
        <strain evidence="3">R3-111a-1</strain>
    </source>
</reference>
<evidence type="ECO:0000313" key="4">
    <source>
        <dbReference type="EnsemblFungi" id="EJT78835"/>
    </source>
</evidence>
<proteinExistence type="predicted"/>
<dbReference type="Gene3D" id="3.90.1200.10">
    <property type="match status" value="1"/>
</dbReference>
<organism evidence="3">
    <name type="scientific">Gaeumannomyces tritici (strain R3-111a-1)</name>
    <name type="common">Wheat and barley take-all root rot fungus</name>
    <name type="synonym">Gaeumannomyces graminis var. tritici</name>
    <dbReference type="NCBI Taxonomy" id="644352"/>
    <lineage>
        <taxon>Eukaryota</taxon>
        <taxon>Fungi</taxon>
        <taxon>Dikarya</taxon>
        <taxon>Ascomycota</taxon>
        <taxon>Pezizomycotina</taxon>
        <taxon>Sordariomycetes</taxon>
        <taxon>Sordariomycetidae</taxon>
        <taxon>Magnaporthales</taxon>
        <taxon>Magnaporthaceae</taxon>
        <taxon>Gaeumannomyces</taxon>
    </lineage>
</organism>
<reference evidence="4" key="4">
    <citation type="journal article" date="2015" name="G3 (Bethesda)">
        <title>Genome sequences of three phytopathogenic species of the Magnaporthaceae family of fungi.</title>
        <authorList>
            <person name="Okagaki L.H."/>
            <person name="Nunes C.C."/>
            <person name="Sailsbery J."/>
            <person name="Clay B."/>
            <person name="Brown D."/>
            <person name="John T."/>
            <person name="Oh Y."/>
            <person name="Young N."/>
            <person name="Fitzgerald M."/>
            <person name="Haas B.J."/>
            <person name="Zeng Q."/>
            <person name="Young S."/>
            <person name="Adiconis X."/>
            <person name="Fan L."/>
            <person name="Levin J.Z."/>
            <person name="Mitchell T.K."/>
            <person name="Okubara P.A."/>
            <person name="Farman M.L."/>
            <person name="Kohn L.M."/>
            <person name="Birren B."/>
            <person name="Ma L.-J."/>
            <person name="Dean R.A."/>
        </authorList>
    </citation>
    <scope>NUCLEOTIDE SEQUENCE</scope>
    <source>
        <strain evidence="4">R3-111a-1</strain>
    </source>
</reference>
<dbReference type="eggNOG" id="ENOG502S0H8">
    <property type="taxonomic scope" value="Eukaryota"/>
</dbReference>
<keyword evidence="5" id="KW-1185">Reference proteome</keyword>
<feature type="region of interest" description="Disordered" evidence="1">
    <location>
        <begin position="1"/>
        <end position="22"/>
    </location>
</feature>
<dbReference type="RefSeq" id="XP_009219980.1">
    <property type="nucleotide sequence ID" value="XM_009221716.1"/>
</dbReference>
<dbReference type="Pfam" id="PF01636">
    <property type="entry name" value="APH"/>
    <property type="match status" value="1"/>
</dbReference>
<dbReference type="EnsemblFungi" id="EJT78835">
    <property type="protein sequence ID" value="EJT78835"/>
    <property type="gene ID" value="GGTG_03930"/>
</dbReference>
<gene>
    <name evidence="4" type="primary">20344388</name>
    <name evidence="3" type="ORF">GGTG_03930</name>
</gene>
<evidence type="ECO:0000259" key="2">
    <source>
        <dbReference type="Pfam" id="PF01636"/>
    </source>
</evidence>
<dbReference type="HOGENOM" id="CLU_038193_2_0_1"/>
<dbReference type="GeneID" id="20344388"/>
<dbReference type="STRING" id="644352.J3NRM9"/>
<evidence type="ECO:0000313" key="3">
    <source>
        <dbReference type="EMBL" id="EJT78835.1"/>
    </source>
</evidence>
<name>J3NRM9_GAET3</name>
<dbReference type="VEuPathDB" id="FungiDB:GGTG_03930"/>
<sequence>MELSPPGLADRPDHGAAPWSPSSSAAARQLCDDFASRAFPGVAISPAAFQGACSYTLCVGPDDVVQFRPPAHRIHLDTAAAAATVYGAFAPRTAYIGVVRVPATDKGVRRGDVAAADPHSNDMVLYAYHISRIPGTALADSRPRRPRQQAADDRLVRDFARLVARSWRCALEPAAAAPLRGRVGASLGWRLELLRDGLPARFEPVVLDVLAHLGDIEALPWAFTHGDLVPGNVMVAAAEPGQMRISGLIDWAEAEYLPLGVGLYGLEEFLGESTEAPLSSGGQYPPPGSTFAYFPTATGLRDAFWDELETQIPELRGGQNNHLRATVERARVLGILLWHGIAFDGGRLDRVVAEGVDDAEIQRLDLFLIDGAAAPGPDDEPIEDPNEAILDDVIDEDDSADPSPPSGAIVRPESVPPSNTRDPATDRRPSFSRRAWEYVRRLGKL</sequence>
<dbReference type="InterPro" id="IPR002575">
    <property type="entry name" value="Aminoglycoside_PTrfase"/>
</dbReference>
<dbReference type="AlphaFoldDB" id="J3NRM9"/>